<dbReference type="Proteomes" id="UP000552836">
    <property type="component" value="Unassembled WGS sequence"/>
</dbReference>
<dbReference type="InterPro" id="IPR050765">
    <property type="entry name" value="Riboflavin_Biosynth_HTPR"/>
</dbReference>
<reference evidence="2" key="4">
    <citation type="submission" date="2024-05" db="EMBL/GenBank/DDBJ databases">
        <authorList>
            <person name="Sun Q."/>
            <person name="Zhou Y."/>
        </authorList>
    </citation>
    <scope>NUCLEOTIDE SEQUENCE</scope>
    <source>
        <strain evidence="2">CGMCC 4.5581</strain>
    </source>
</reference>
<comment type="caution">
    <text evidence="3">The sequence shown here is derived from an EMBL/GenBank/DDBJ whole genome shotgun (WGS) entry which is preliminary data.</text>
</comment>
<dbReference type="EMBL" id="BMMI01000011">
    <property type="protein sequence ID" value="GGL82924.1"/>
    <property type="molecule type" value="Genomic_DNA"/>
</dbReference>
<reference evidence="3 4" key="3">
    <citation type="submission" date="2020-02" db="EMBL/GenBank/DDBJ databases">
        <title>Sequencing the genomes of 1000 actinobacteria strains.</title>
        <authorList>
            <person name="Klenk H.-P."/>
        </authorList>
    </citation>
    <scope>NUCLEOTIDE SEQUENCE [LARGE SCALE GENOMIC DNA]</scope>
    <source>
        <strain evidence="3 4">DSM 45201</strain>
    </source>
</reference>
<protein>
    <submittedName>
        <fullName evidence="3">Dihydrofolate reductase</fullName>
    </submittedName>
</protein>
<sequence>MTRTVYYTATSLDGFIATTDHSLDWLLSRDTDSAGPMGYDGFITGIGALAMGATTYLWVREHDPDWLPEKPAWVFTHRDLTPPPGADLRFTAEDPSRVHAAMVEAAAGRDVWVVGGGDLAGQFADRGLLDEVVVAIAPVTLGAGAPLLPRRVELALQEVVRNGDLACARYTVQRPPSPA</sequence>
<dbReference type="GO" id="GO:0009231">
    <property type="term" value="P:riboflavin biosynthetic process"/>
    <property type="evidence" value="ECO:0007669"/>
    <property type="project" value="InterPro"/>
</dbReference>
<organism evidence="3 4">
    <name type="scientific">Modestobacter marinus</name>
    <dbReference type="NCBI Taxonomy" id="477641"/>
    <lineage>
        <taxon>Bacteria</taxon>
        <taxon>Bacillati</taxon>
        <taxon>Actinomycetota</taxon>
        <taxon>Actinomycetes</taxon>
        <taxon>Geodermatophilales</taxon>
        <taxon>Geodermatophilaceae</taxon>
        <taxon>Modestobacter</taxon>
    </lineage>
</organism>
<dbReference type="Proteomes" id="UP000648663">
    <property type="component" value="Unassembled WGS sequence"/>
</dbReference>
<dbReference type="AlphaFoldDB" id="A0A846LP52"/>
<proteinExistence type="predicted"/>
<evidence type="ECO:0000313" key="3">
    <source>
        <dbReference type="EMBL" id="NIH69346.1"/>
    </source>
</evidence>
<dbReference type="GO" id="GO:0008703">
    <property type="term" value="F:5-amino-6-(5-phosphoribosylamino)uracil reductase activity"/>
    <property type="evidence" value="ECO:0007669"/>
    <property type="project" value="InterPro"/>
</dbReference>
<evidence type="ECO:0000313" key="4">
    <source>
        <dbReference type="Proteomes" id="UP000552836"/>
    </source>
</evidence>
<feature type="domain" description="Bacterial bifunctional deaminase-reductase C-terminal" evidence="1">
    <location>
        <begin position="8"/>
        <end position="149"/>
    </location>
</feature>
<dbReference type="InterPro" id="IPR002734">
    <property type="entry name" value="RibDG_C"/>
</dbReference>
<evidence type="ECO:0000313" key="2">
    <source>
        <dbReference type="EMBL" id="GGL82924.1"/>
    </source>
</evidence>
<evidence type="ECO:0000313" key="5">
    <source>
        <dbReference type="Proteomes" id="UP000648663"/>
    </source>
</evidence>
<dbReference type="EMBL" id="JAAMPA010000002">
    <property type="protein sequence ID" value="NIH69346.1"/>
    <property type="molecule type" value="Genomic_DNA"/>
</dbReference>
<dbReference type="PANTHER" id="PTHR38011">
    <property type="entry name" value="DIHYDROFOLATE REDUCTASE FAMILY PROTEIN (AFU_ORTHOLOGUE AFUA_8G06820)"/>
    <property type="match status" value="1"/>
</dbReference>
<accession>A0A846LP52</accession>
<name>A0A846LP52_9ACTN</name>
<keyword evidence="5" id="KW-1185">Reference proteome</keyword>
<dbReference type="RefSeq" id="WP_166756867.1">
    <property type="nucleotide sequence ID" value="NZ_BAABJU010000024.1"/>
</dbReference>
<dbReference type="SUPFAM" id="SSF53597">
    <property type="entry name" value="Dihydrofolate reductase-like"/>
    <property type="match status" value="1"/>
</dbReference>
<gene>
    <name evidence="3" type="ORF">FB380_003834</name>
    <name evidence="2" type="ORF">GCM10011589_44140</name>
</gene>
<reference evidence="5" key="2">
    <citation type="journal article" date="2019" name="Int. J. Syst. Evol. Microbiol.">
        <title>The Global Catalogue of Microorganisms (GCM) 10K type strain sequencing project: providing services to taxonomists for standard genome sequencing and annotation.</title>
        <authorList>
            <consortium name="The Broad Institute Genomics Platform"/>
            <consortium name="The Broad Institute Genome Sequencing Center for Infectious Disease"/>
            <person name="Wu L."/>
            <person name="Ma J."/>
        </authorList>
    </citation>
    <scope>NUCLEOTIDE SEQUENCE [LARGE SCALE GENOMIC DNA]</scope>
    <source>
        <strain evidence="5">CGMCC 4.5581</strain>
    </source>
</reference>
<evidence type="ECO:0000259" key="1">
    <source>
        <dbReference type="Pfam" id="PF01872"/>
    </source>
</evidence>
<reference evidence="2" key="1">
    <citation type="journal article" date="2014" name="Int. J. Syst. Evol. Microbiol.">
        <title>Complete genome of a new Firmicutes species belonging to the dominant human colonic microbiota ('Ruminococcus bicirculans') reveals two chromosomes and a selective capacity to utilize plant glucans.</title>
        <authorList>
            <consortium name="NISC Comparative Sequencing Program"/>
            <person name="Wegmann U."/>
            <person name="Louis P."/>
            <person name="Goesmann A."/>
            <person name="Henrissat B."/>
            <person name="Duncan S.H."/>
            <person name="Flint H.J."/>
        </authorList>
    </citation>
    <scope>NUCLEOTIDE SEQUENCE</scope>
    <source>
        <strain evidence="2">CGMCC 4.5581</strain>
    </source>
</reference>
<dbReference type="Gene3D" id="3.40.430.10">
    <property type="entry name" value="Dihydrofolate Reductase, subunit A"/>
    <property type="match status" value="1"/>
</dbReference>
<dbReference type="InterPro" id="IPR024072">
    <property type="entry name" value="DHFR-like_dom_sf"/>
</dbReference>
<dbReference type="Pfam" id="PF01872">
    <property type="entry name" value="RibD_C"/>
    <property type="match status" value="1"/>
</dbReference>
<dbReference type="PANTHER" id="PTHR38011:SF11">
    <property type="entry name" value="2,5-DIAMINO-6-RIBOSYLAMINO-4(3H)-PYRIMIDINONE 5'-PHOSPHATE REDUCTASE"/>
    <property type="match status" value="1"/>
</dbReference>